<dbReference type="AlphaFoldDB" id="A0A6B0YWM6"/>
<protein>
    <submittedName>
        <fullName evidence="7">Molybdopterin oxidoreductase family protein</fullName>
    </submittedName>
</protein>
<dbReference type="CDD" id="cd02766">
    <property type="entry name" value="MopB_3"/>
    <property type="match status" value="1"/>
</dbReference>
<proteinExistence type="inferred from homology"/>
<feature type="region of interest" description="Disordered" evidence="5">
    <location>
        <begin position="580"/>
        <end position="615"/>
    </location>
</feature>
<dbReference type="InterPro" id="IPR006963">
    <property type="entry name" value="Mopterin_OxRdtase_4Fe-4S_dom"/>
</dbReference>
<dbReference type="GO" id="GO:0016491">
    <property type="term" value="F:oxidoreductase activity"/>
    <property type="evidence" value="ECO:0007669"/>
    <property type="project" value="InterPro"/>
</dbReference>
<gene>
    <name evidence="7" type="ORF">F4Y42_18615</name>
</gene>
<dbReference type="InterPro" id="IPR006656">
    <property type="entry name" value="Mopterin_OxRdtase"/>
</dbReference>
<dbReference type="Pfam" id="PF04879">
    <property type="entry name" value="Molybdop_Fe4S4"/>
    <property type="match status" value="1"/>
</dbReference>
<keyword evidence="2" id="KW-0479">Metal-binding</keyword>
<sequence>MSKLALYEKDPAVGIVTGACPHDCPDTCSWQIAVDRTSERALDIWGHADHPVTQGALCGKVDRYLERVYHADRLTRPLRRVGAKGSGRFEPVSWREALDEIATRLQGVINEWGPEAVLPYAYAGTMGFLQQHGISNRLFQQMGASRLAYTICSEAGFEGYLYTIGSTIGTETEDYAHARLILIWGSNTLTSNLHLWPFIQDARKQGARVIVIDPARTRTARAADEWLPIRPGTDGALALGMMHEIVNADLHDKAYVAAHTVGFEQLAERLQEWPPQRAARITGIPAERIRELARDYATTRPAAIRVNYGLQRHYGGGMAMRNITCLPALVGAWREQGGGIQLSVSGQLRHLEKSGLERPDLLAGRIPRTINMNRLGDALSLDRTRLAASHYAPRPVDRKPAPDDAGPPVKALIVYNSNPAAVAPDQSSVQAGLAREDLFTVVLEHFQTDTADYADFLLPATTQAEHWDLQRMYGHHFLALNRPAIPPVGEARPNSAIFRGLAQAMGYTDSGFYEDDETVLRNFIEAQHHPLYETVTWGALIDKGFVRLNLPQPYLPFAEGNFPTPSGKCEFYSERMAQDGYDPLPTYTPPKSEERGARREERENGSAQAEQDPQSLACISPPAHSFLNSSFSHLERFRGREREPLLWIHPHDASDRRIEEGAWLRVWNELGEVALTARVTEEIMAGTVLAPGIWWNKHSADGRNVNQLTPQDETDMGASASFYDVRVFVEPA</sequence>
<dbReference type="PROSITE" id="PS51669">
    <property type="entry name" value="4FE4S_MOW_BIS_MGD"/>
    <property type="match status" value="1"/>
</dbReference>
<dbReference type="EMBL" id="VXRG01000153">
    <property type="protein sequence ID" value="MXY95460.1"/>
    <property type="molecule type" value="Genomic_DNA"/>
</dbReference>
<evidence type="ECO:0000256" key="5">
    <source>
        <dbReference type="SAM" id="MobiDB-lite"/>
    </source>
</evidence>
<dbReference type="InterPro" id="IPR006657">
    <property type="entry name" value="MoPterin_dinucl-bd_dom"/>
</dbReference>
<dbReference type="SUPFAM" id="SSF53706">
    <property type="entry name" value="Formate dehydrogenase/DMSO reductase, domains 1-3"/>
    <property type="match status" value="1"/>
</dbReference>
<dbReference type="InterPro" id="IPR037920">
    <property type="entry name" value="YoaE_C"/>
</dbReference>
<dbReference type="Gene3D" id="3.40.228.10">
    <property type="entry name" value="Dimethylsulfoxide Reductase, domain 2"/>
    <property type="match status" value="1"/>
</dbReference>
<accession>A0A6B0YWM6</accession>
<dbReference type="Pfam" id="PF00384">
    <property type="entry name" value="Molybdopterin"/>
    <property type="match status" value="1"/>
</dbReference>
<dbReference type="GO" id="GO:0046872">
    <property type="term" value="F:metal ion binding"/>
    <property type="evidence" value="ECO:0007669"/>
    <property type="project" value="UniProtKB-KW"/>
</dbReference>
<evidence type="ECO:0000256" key="3">
    <source>
        <dbReference type="ARBA" id="ARBA00023004"/>
    </source>
</evidence>
<keyword evidence="3" id="KW-0408">Iron</keyword>
<dbReference type="CDD" id="cd02786">
    <property type="entry name" value="MopB_CT_3"/>
    <property type="match status" value="1"/>
</dbReference>
<keyword evidence="4" id="KW-0411">Iron-sulfur</keyword>
<evidence type="ECO:0000256" key="4">
    <source>
        <dbReference type="ARBA" id="ARBA00023014"/>
    </source>
</evidence>
<dbReference type="SUPFAM" id="SSF50692">
    <property type="entry name" value="ADC-like"/>
    <property type="match status" value="1"/>
</dbReference>
<dbReference type="Gene3D" id="3.40.50.740">
    <property type="match status" value="1"/>
</dbReference>
<evidence type="ECO:0000256" key="1">
    <source>
        <dbReference type="ARBA" id="ARBA00010312"/>
    </source>
</evidence>
<comment type="caution">
    <text evidence="7">The sequence shown here is derived from an EMBL/GenBank/DDBJ whole genome shotgun (WGS) entry which is preliminary data.</text>
</comment>
<dbReference type="PANTHER" id="PTHR43742:SF6">
    <property type="entry name" value="OXIDOREDUCTASE YYAE-RELATED"/>
    <property type="match status" value="1"/>
</dbReference>
<name>A0A6B0YWM6_9CHLR</name>
<comment type="similarity">
    <text evidence="1">Belongs to the prokaryotic molybdopterin-containing oxidoreductase family.</text>
</comment>
<evidence type="ECO:0000313" key="7">
    <source>
        <dbReference type="EMBL" id="MXY95460.1"/>
    </source>
</evidence>
<reference evidence="7" key="1">
    <citation type="submission" date="2019-09" db="EMBL/GenBank/DDBJ databases">
        <title>Characterisation of the sponge microbiome using genome-centric metagenomics.</title>
        <authorList>
            <person name="Engelberts J.P."/>
            <person name="Robbins S.J."/>
            <person name="De Goeij J.M."/>
            <person name="Aranda M."/>
            <person name="Bell S.C."/>
            <person name="Webster N.S."/>
        </authorList>
    </citation>
    <scope>NUCLEOTIDE SEQUENCE</scope>
    <source>
        <strain evidence="7">SB0664_bin_27</strain>
    </source>
</reference>
<organism evidence="7">
    <name type="scientific">Caldilineaceae bacterium SB0664_bin_27</name>
    <dbReference type="NCBI Taxonomy" id="2605260"/>
    <lineage>
        <taxon>Bacteria</taxon>
        <taxon>Bacillati</taxon>
        <taxon>Chloroflexota</taxon>
        <taxon>Caldilineae</taxon>
        <taxon>Caldilineales</taxon>
        <taxon>Caldilineaceae</taxon>
    </lineage>
</organism>
<dbReference type="SMART" id="SM00926">
    <property type="entry name" value="Molybdop_Fe4S4"/>
    <property type="match status" value="1"/>
</dbReference>
<evidence type="ECO:0000259" key="6">
    <source>
        <dbReference type="PROSITE" id="PS51669"/>
    </source>
</evidence>
<dbReference type="Gene3D" id="3.30.2070.10">
    <property type="entry name" value="Formate dehydrogenase/DMSO reductase"/>
    <property type="match status" value="1"/>
</dbReference>
<feature type="domain" description="4Fe-4S Mo/W bis-MGD-type" evidence="6">
    <location>
        <begin position="13"/>
        <end position="72"/>
    </location>
</feature>
<dbReference type="Pfam" id="PF01568">
    <property type="entry name" value="Molydop_binding"/>
    <property type="match status" value="1"/>
</dbReference>
<feature type="compositionally biased region" description="Basic and acidic residues" evidence="5">
    <location>
        <begin position="591"/>
        <end position="604"/>
    </location>
</feature>
<feature type="compositionally biased region" description="Polar residues" evidence="5">
    <location>
        <begin position="605"/>
        <end position="614"/>
    </location>
</feature>
<evidence type="ECO:0000256" key="2">
    <source>
        <dbReference type="ARBA" id="ARBA00022723"/>
    </source>
</evidence>
<dbReference type="PANTHER" id="PTHR43742">
    <property type="entry name" value="TRIMETHYLAMINE-N-OXIDE REDUCTASE"/>
    <property type="match status" value="1"/>
</dbReference>
<dbReference type="Gene3D" id="2.20.25.90">
    <property type="entry name" value="ADC-like domains"/>
    <property type="match status" value="1"/>
</dbReference>
<dbReference type="InterPro" id="IPR050612">
    <property type="entry name" value="Prok_Mopterin_Oxidored"/>
</dbReference>
<dbReference type="GO" id="GO:0043546">
    <property type="term" value="F:molybdopterin cofactor binding"/>
    <property type="evidence" value="ECO:0007669"/>
    <property type="project" value="InterPro"/>
</dbReference>
<dbReference type="GO" id="GO:0051536">
    <property type="term" value="F:iron-sulfur cluster binding"/>
    <property type="evidence" value="ECO:0007669"/>
    <property type="project" value="UniProtKB-KW"/>
</dbReference>
<dbReference type="InterPro" id="IPR009010">
    <property type="entry name" value="Asp_de-COase-like_dom_sf"/>
</dbReference>
<dbReference type="Gene3D" id="2.40.40.20">
    <property type="match status" value="1"/>
</dbReference>